<name>F2EBQ9_HORVV</name>
<sequence length="75" mass="8669">MSKVHYLALSKACRFKLDKASTCLRLWWPCEYMGSAEIKILSVCCDVFSSFTCNWAPLPLLLKDHTTDSYRNITF</sequence>
<dbReference type="EMBL" id="AK373584">
    <property type="protein sequence ID" value="BAK04781.1"/>
    <property type="molecule type" value="mRNA"/>
</dbReference>
<dbReference type="AlphaFoldDB" id="F2EBQ9"/>
<evidence type="ECO:0000313" key="1">
    <source>
        <dbReference type="EMBL" id="BAK04781.1"/>
    </source>
</evidence>
<reference evidence="1" key="1">
    <citation type="journal article" date="2011" name="Plant Physiol.">
        <title>Comprehensive sequence analysis of 24,783 barley full-length cDNAs derived from 12 clone libraries.</title>
        <authorList>
            <person name="Matsumoto T."/>
            <person name="Tanaka T."/>
            <person name="Sakai H."/>
            <person name="Amano N."/>
            <person name="Kanamori H."/>
            <person name="Kurita K."/>
            <person name="Kikuta A."/>
            <person name="Kamiya K."/>
            <person name="Yamamoto M."/>
            <person name="Ikawa H."/>
            <person name="Fujii N."/>
            <person name="Hori K."/>
            <person name="Itoh T."/>
            <person name="Sato K."/>
        </authorList>
    </citation>
    <scope>NUCLEOTIDE SEQUENCE</scope>
</reference>
<organism evidence="1">
    <name type="scientific">Hordeum vulgare subsp. vulgare</name>
    <name type="common">Domesticated barley</name>
    <dbReference type="NCBI Taxonomy" id="112509"/>
    <lineage>
        <taxon>Eukaryota</taxon>
        <taxon>Viridiplantae</taxon>
        <taxon>Streptophyta</taxon>
        <taxon>Embryophyta</taxon>
        <taxon>Tracheophyta</taxon>
        <taxon>Spermatophyta</taxon>
        <taxon>Magnoliopsida</taxon>
        <taxon>Liliopsida</taxon>
        <taxon>Poales</taxon>
        <taxon>Poaceae</taxon>
        <taxon>BOP clade</taxon>
        <taxon>Pooideae</taxon>
        <taxon>Triticodae</taxon>
        <taxon>Triticeae</taxon>
        <taxon>Hordeinae</taxon>
        <taxon>Hordeum</taxon>
    </lineage>
</organism>
<accession>F2EBQ9</accession>
<proteinExistence type="evidence at transcript level"/>
<protein>
    <submittedName>
        <fullName evidence="1">Predicted protein</fullName>
    </submittedName>
</protein>